<dbReference type="EMBL" id="JAQHRD010000002">
    <property type="protein sequence ID" value="KAJ6443804.1"/>
    <property type="molecule type" value="Genomic_DNA"/>
</dbReference>
<comment type="caution">
    <text evidence="1">The sequence shown here is derived from an EMBL/GenBank/DDBJ whole genome shotgun (WGS) entry which is preliminary data.</text>
</comment>
<name>A0AB34FXG8_9HYPO</name>
<accession>A0AB34FXG8</accession>
<dbReference type="Proteomes" id="UP001163105">
    <property type="component" value="Unassembled WGS sequence"/>
</dbReference>
<keyword evidence="2" id="KW-1185">Reference proteome</keyword>
<evidence type="ECO:0000313" key="1">
    <source>
        <dbReference type="EMBL" id="KAJ6443804.1"/>
    </source>
</evidence>
<dbReference type="AlphaFoldDB" id="A0AB34FXG8"/>
<proteinExistence type="predicted"/>
<reference evidence="1" key="1">
    <citation type="submission" date="2023-01" db="EMBL/GenBank/DDBJ databases">
        <title>The growth and conidiation of Purpureocillium lavendulum are regulated by nitrogen source and histone H3K14 acetylation.</title>
        <authorList>
            <person name="Tang P."/>
            <person name="Han J."/>
            <person name="Zhang C."/>
            <person name="Tang P."/>
            <person name="Qi F."/>
            <person name="Zhang K."/>
            <person name="Liang L."/>
        </authorList>
    </citation>
    <scope>NUCLEOTIDE SEQUENCE</scope>
    <source>
        <strain evidence="1">YMF1.00683</strain>
    </source>
</reference>
<organism evidence="1 2">
    <name type="scientific">Purpureocillium lavendulum</name>
    <dbReference type="NCBI Taxonomy" id="1247861"/>
    <lineage>
        <taxon>Eukaryota</taxon>
        <taxon>Fungi</taxon>
        <taxon>Dikarya</taxon>
        <taxon>Ascomycota</taxon>
        <taxon>Pezizomycotina</taxon>
        <taxon>Sordariomycetes</taxon>
        <taxon>Hypocreomycetidae</taxon>
        <taxon>Hypocreales</taxon>
        <taxon>Ophiocordycipitaceae</taxon>
        <taxon>Purpureocillium</taxon>
    </lineage>
</organism>
<sequence>MTTDCKGHFCRTTLASPSPSASWGAVLPGQRQATAAKDDRNRGYAPQNWGPSQACQGEIIASWAPGPTSSHWLWRFTASSTSSPVSTHVTDAKQPARQGRQLTRLHFAHEALDKRAGLWSDQDDNDRDATVPTASTVHENLESWALRDNGSTPPIASMEAFHWLAAAASMVDEMPRWRHAGLARSFDIQCPRCRD</sequence>
<evidence type="ECO:0000313" key="2">
    <source>
        <dbReference type="Proteomes" id="UP001163105"/>
    </source>
</evidence>
<protein>
    <submittedName>
        <fullName evidence="1">Uncharacterized protein</fullName>
    </submittedName>
</protein>
<gene>
    <name evidence="1" type="ORF">O9K51_02190</name>
</gene>